<evidence type="ECO:0000256" key="3">
    <source>
        <dbReference type="ARBA" id="ARBA00023274"/>
    </source>
</evidence>
<dbReference type="PROSITE" id="PS00585">
    <property type="entry name" value="RIBOSOMAL_S5"/>
    <property type="match status" value="1"/>
</dbReference>
<evidence type="ECO:0000313" key="8">
    <source>
        <dbReference type="EMBL" id="GLI66301.1"/>
    </source>
</evidence>
<reference evidence="8 9" key="1">
    <citation type="journal article" date="2023" name="IScience">
        <title>Expanded male sex-determining region conserved during the evolution of homothallism in the green alga Volvox.</title>
        <authorList>
            <person name="Yamamoto K."/>
            <person name="Matsuzaki R."/>
            <person name="Mahakham W."/>
            <person name="Heman W."/>
            <person name="Sekimoto H."/>
            <person name="Kawachi M."/>
            <person name="Minakuchi Y."/>
            <person name="Toyoda A."/>
            <person name="Nozaki H."/>
        </authorList>
    </citation>
    <scope>NUCLEOTIDE SEQUENCE [LARGE SCALE GENOMIC DNA]</scope>
    <source>
        <strain evidence="8 9">NIES-4468</strain>
    </source>
</reference>
<keyword evidence="2 4" id="KW-0689">Ribosomal protein</keyword>
<evidence type="ECO:0000313" key="9">
    <source>
        <dbReference type="Proteomes" id="UP001165090"/>
    </source>
</evidence>
<evidence type="ECO:0000256" key="5">
    <source>
        <dbReference type="RuleBase" id="RU003823"/>
    </source>
</evidence>
<dbReference type="SUPFAM" id="SSF54768">
    <property type="entry name" value="dsRNA-binding domain-like"/>
    <property type="match status" value="1"/>
</dbReference>
<protein>
    <recommendedName>
        <fullName evidence="7">S5 DRBM domain-containing protein</fullName>
    </recommendedName>
</protein>
<sequence>PFHCISSLGRTFGRQGSCGNFSFSSRPPQQVMATLTAHSSATARAARPQNKVAAGSISSLRVRPFTRATRSAVGAPRQQVLVRAAEPEVEEFSFSFSDAKKGNEYTSSDVEAALRFYEGEGVAPGDVNSEFVENLFGMEDASFFDDMDNNEAYDDEFIAAGIPEAAPKQRQGRQRGGEEENEAGDSDEIVAAKQADSLREIEEQMVLEAELQETGLDEEVEEGSYKPLGPAVWDWMTDVEVEDDDEEVNAVAGGSKGIAANVMAALPSDEQVFADLRSASLQDLDLETRDTIEFLLDDFDIENEVKVIPENIQEVFSVPEFTQFGDSDLQRIDALLGEDLSLPEVDVEGVEDVPELVDDGLEMSDDAVEKYVASLRSAQAAELSDDQVKELFGDEPAQQVDLDGEAPVSIDDVDLTEPALKPLEESELVFEALENKLEEVDEVDSFRAELLALRAMPEAYVEVPPQEELDMLEEYVSASEQFLDAEEARKAQLAEQVIKGELPPDVLDNEGDEYVDVETELLMPDDMEDMAEEDALEDDENWQERILELSRVTKVVKGGKLMGFRCTAVVGNGNGLVGVGCQSGREVATAVKRALVDAKKSVVRVPLVGAGTVPHRVEAKFNAARCVILPAADGTGVLAGSSIRSVLELAGVQNVLAKRLGCRSLLNNARCAVAALEQLRTLQEVSKARGVPMERLLVPSRRK</sequence>
<proteinExistence type="inferred from homology"/>
<dbReference type="PANTHER" id="PTHR48277:SF1">
    <property type="entry name" value="MITOCHONDRIAL RIBOSOMAL PROTEIN S5"/>
    <property type="match status" value="1"/>
</dbReference>
<feature type="region of interest" description="Disordered" evidence="6">
    <location>
        <begin position="161"/>
        <end position="189"/>
    </location>
</feature>
<gene>
    <name evidence="8" type="ORF">VaNZ11_010063</name>
</gene>
<dbReference type="InterPro" id="IPR014721">
    <property type="entry name" value="Ribsml_uS5_D2-typ_fold_subgr"/>
</dbReference>
<organism evidence="8 9">
    <name type="scientific">Volvox africanus</name>
    <dbReference type="NCBI Taxonomy" id="51714"/>
    <lineage>
        <taxon>Eukaryota</taxon>
        <taxon>Viridiplantae</taxon>
        <taxon>Chlorophyta</taxon>
        <taxon>core chlorophytes</taxon>
        <taxon>Chlorophyceae</taxon>
        <taxon>CS clade</taxon>
        <taxon>Chlamydomonadales</taxon>
        <taxon>Volvocaceae</taxon>
        <taxon>Volvox</taxon>
    </lineage>
</organism>
<accession>A0ABQ5S8X9</accession>
<dbReference type="InterPro" id="IPR000851">
    <property type="entry name" value="Ribosomal_uS5"/>
</dbReference>
<comment type="similarity">
    <text evidence="1 5">Belongs to the universal ribosomal protein uS5 family.</text>
</comment>
<evidence type="ECO:0000256" key="2">
    <source>
        <dbReference type="ARBA" id="ARBA00022980"/>
    </source>
</evidence>
<dbReference type="InterPro" id="IPR018192">
    <property type="entry name" value="Ribosomal_uS5_N_CS"/>
</dbReference>
<dbReference type="PANTHER" id="PTHR48277">
    <property type="entry name" value="MITOCHONDRIAL RIBOSOMAL PROTEIN S5"/>
    <property type="match status" value="1"/>
</dbReference>
<dbReference type="Gene3D" id="3.30.230.10">
    <property type="match status" value="1"/>
</dbReference>
<evidence type="ECO:0000259" key="7">
    <source>
        <dbReference type="PROSITE" id="PS50881"/>
    </source>
</evidence>
<keyword evidence="3 4" id="KW-0687">Ribonucleoprotein</keyword>
<dbReference type="Pfam" id="PF03719">
    <property type="entry name" value="Ribosomal_S5_C"/>
    <property type="match status" value="1"/>
</dbReference>
<dbReference type="EMBL" id="BSDZ01000030">
    <property type="protein sequence ID" value="GLI66301.1"/>
    <property type="molecule type" value="Genomic_DNA"/>
</dbReference>
<comment type="caution">
    <text evidence="8">The sequence shown here is derived from an EMBL/GenBank/DDBJ whole genome shotgun (WGS) entry which is preliminary data.</text>
</comment>
<evidence type="ECO:0000256" key="6">
    <source>
        <dbReference type="SAM" id="MobiDB-lite"/>
    </source>
</evidence>
<evidence type="ECO:0000256" key="1">
    <source>
        <dbReference type="ARBA" id="ARBA00008945"/>
    </source>
</evidence>
<dbReference type="SUPFAM" id="SSF54211">
    <property type="entry name" value="Ribosomal protein S5 domain 2-like"/>
    <property type="match status" value="1"/>
</dbReference>
<feature type="non-terminal residue" evidence="8">
    <location>
        <position position="1"/>
    </location>
</feature>
<dbReference type="Gene3D" id="3.30.160.20">
    <property type="match status" value="1"/>
</dbReference>
<keyword evidence="9" id="KW-1185">Reference proteome</keyword>
<dbReference type="Proteomes" id="UP001165090">
    <property type="component" value="Unassembled WGS sequence"/>
</dbReference>
<feature type="compositionally biased region" description="Acidic residues" evidence="6">
    <location>
        <begin position="179"/>
        <end position="188"/>
    </location>
</feature>
<dbReference type="InterPro" id="IPR020568">
    <property type="entry name" value="Ribosomal_Su5_D2-typ_SF"/>
</dbReference>
<evidence type="ECO:0000256" key="4">
    <source>
        <dbReference type="PROSITE-ProRule" id="PRU00268"/>
    </source>
</evidence>
<dbReference type="Pfam" id="PF00333">
    <property type="entry name" value="Ribosomal_S5"/>
    <property type="match status" value="1"/>
</dbReference>
<dbReference type="PROSITE" id="PS50881">
    <property type="entry name" value="S5_DSRBD"/>
    <property type="match status" value="1"/>
</dbReference>
<dbReference type="InterPro" id="IPR013810">
    <property type="entry name" value="Ribosomal_uS5_N"/>
</dbReference>
<dbReference type="InterPro" id="IPR005324">
    <property type="entry name" value="Ribosomal_uS5_C"/>
</dbReference>
<feature type="domain" description="S5 DRBM" evidence="7">
    <location>
        <begin position="542"/>
        <end position="605"/>
    </location>
</feature>
<name>A0ABQ5S8X9_9CHLO</name>